<feature type="domain" description="PAP-associated" evidence="10">
    <location>
        <begin position="355"/>
        <end position="417"/>
    </location>
</feature>
<dbReference type="Gene3D" id="3.30.460.10">
    <property type="entry name" value="Beta Polymerase, domain 2"/>
    <property type="match status" value="2"/>
</dbReference>
<keyword evidence="5" id="KW-0808">Transferase</keyword>
<dbReference type="AlphaFoldDB" id="A0A1I8GYB5"/>
<dbReference type="PANTHER" id="PTHR12271">
    <property type="entry name" value="POLY A POLYMERASE CID PAP -RELATED"/>
    <property type="match status" value="1"/>
</dbReference>
<keyword evidence="12" id="KW-1185">Reference proteome</keyword>
<evidence type="ECO:0000259" key="11">
    <source>
        <dbReference type="Pfam" id="PF22600"/>
    </source>
</evidence>
<feature type="region of interest" description="Disordered" evidence="9">
    <location>
        <begin position="1"/>
        <end position="44"/>
    </location>
</feature>
<comment type="cofactor">
    <cofactor evidence="2">
        <name>Mg(2+)</name>
        <dbReference type="ChEBI" id="CHEBI:18420"/>
    </cofactor>
</comment>
<evidence type="ECO:0000256" key="2">
    <source>
        <dbReference type="ARBA" id="ARBA00001946"/>
    </source>
</evidence>
<dbReference type="GO" id="GO:0005737">
    <property type="term" value="C:cytoplasm"/>
    <property type="evidence" value="ECO:0007669"/>
    <property type="project" value="UniProtKB-SubCell"/>
</dbReference>
<keyword evidence="7" id="KW-0460">Magnesium</keyword>
<feature type="region of interest" description="Disordered" evidence="9">
    <location>
        <begin position="94"/>
        <end position="118"/>
    </location>
</feature>
<feature type="compositionally biased region" description="Gly residues" evidence="9">
    <location>
        <begin position="495"/>
        <end position="518"/>
    </location>
</feature>
<evidence type="ECO:0000259" key="10">
    <source>
        <dbReference type="Pfam" id="PF03828"/>
    </source>
</evidence>
<evidence type="ECO:0000256" key="6">
    <source>
        <dbReference type="ARBA" id="ARBA00022723"/>
    </source>
</evidence>
<proteinExistence type="inferred from homology"/>
<dbReference type="GO" id="GO:0046872">
    <property type="term" value="F:metal ion binding"/>
    <property type="evidence" value="ECO:0007669"/>
    <property type="project" value="UniProtKB-KW"/>
</dbReference>
<feature type="domain" description="Poly(A) RNA polymerase mitochondrial-like central palm" evidence="11">
    <location>
        <begin position="131"/>
        <end position="265"/>
    </location>
</feature>
<dbReference type="Proteomes" id="UP000095280">
    <property type="component" value="Unplaced"/>
</dbReference>
<protein>
    <submittedName>
        <fullName evidence="13">PAP-associated domain-containing protein</fullName>
    </submittedName>
</protein>
<evidence type="ECO:0000256" key="9">
    <source>
        <dbReference type="SAM" id="MobiDB-lite"/>
    </source>
</evidence>
<comment type="cofactor">
    <cofactor evidence="1">
        <name>Mn(2+)</name>
        <dbReference type="ChEBI" id="CHEBI:29035"/>
    </cofactor>
</comment>
<evidence type="ECO:0000256" key="1">
    <source>
        <dbReference type="ARBA" id="ARBA00001936"/>
    </source>
</evidence>
<dbReference type="InterPro" id="IPR043519">
    <property type="entry name" value="NT_sf"/>
</dbReference>
<comment type="subcellular location">
    <subcellularLocation>
        <location evidence="3">Cytoplasm</location>
    </subcellularLocation>
</comment>
<evidence type="ECO:0000313" key="13">
    <source>
        <dbReference type="WBParaSite" id="maker-uti_cns_0003544-snap-gene-0.15-mRNA-1"/>
    </source>
</evidence>
<feature type="compositionally biased region" description="Polar residues" evidence="9">
    <location>
        <begin position="94"/>
        <end position="107"/>
    </location>
</feature>
<feature type="domain" description="PAP-associated" evidence="10">
    <location>
        <begin position="841"/>
        <end position="904"/>
    </location>
</feature>
<dbReference type="GO" id="GO:0031123">
    <property type="term" value="P:RNA 3'-end processing"/>
    <property type="evidence" value="ECO:0007669"/>
    <property type="project" value="TreeGrafter"/>
</dbReference>
<evidence type="ECO:0000256" key="3">
    <source>
        <dbReference type="ARBA" id="ARBA00004496"/>
    </source>
</evidence>
<dbReference type="PANTHER" id="PTHR12271:SF40">
    <property type="entry name" value="POLY(A) RNA POLYMERASE GLD2"/>
    <property type="match status" value="1"/>
</dbReference>
<feature type="domain" description="Poly(A) RNA polymerase mitochondrial-like central palm" evidence="11">
    <location>
        <begin position="619"/>
        <end position="751"/>
    </location>
</feature>
<evidence type="ECO:0000256" key="8">
    <source>
        <dbReference type="ARBA" id="ARBA00038491"/>
    </source>
</evidence>
<evidence type="ECO:0000256" key="4">
    <source>
        <dbReference type="ARBA" id="ARBA00022490"/>
    </source>
</evidence>
<dbReference type="SUPFAM" id="SSF81631">
    <property type="entry name" value="PAP/OAS1 substrate-binding domain"/>
    <property type="match status" value="2"/>
</dbReference>
<feature type="compositionally biased region" description="Pro residues" evidence="9">
    <location>
        <begin position="572"/>
        <end position="600"/>
    </location>
</feature>
<feature type="compositionally biased region" description="Low complexity" evidence="9">
    <location>
        <begin position="519"/>
        <end position="530"/>
    </location>
</feature>
<accession>A0A1I8GYB5</accession>
<evidence type="ECO:0000256" key="7">
    <source>
        <dbReference type="ARBA" id="ARBA00022842"/>
    </source>
</evidence>
<feature type="compositionally biased region" description="Gly residues" evidence="9">
    <location>
        <begin position="531"/>
        <end position="552"/>
    </location>
</feature>
<dbReference type="Gene3D" id="1.10.1410.10">
    <property type="match status" value="2"/>
</dbReference>
<organism evidence="12 13">
    <name type="scientific">Macrostomum lignano</name>
    <dbReference type="NCBI Taxonomy" id="282301"/>
    <lineage>
        <taxon>Eukaryota</taxon>
        <taxon>Metazoa</taxon>
        <taxon>Spiralia</taxon>
        <taxon>Lophotrochozoa</taxon>
        <taxon>Platyhelminthes</taxon>
        <taxon>Rhabditophora</taxon>
        <taxon>Macrostomorpha</taxon>
        <taxon>Macrostomida</taxon>
        <taxon>Macrostomidae</taxon>
        <taxon>Macrostomum</taxon>
    </lineage>
</organism>
<dbReference type="InterPro" id="IPR002058">
    <property type="entry name" value="PAP_assoc"/>
</dbReference>
<dbReference type="Pfam" id="PF22600">
    <property type="entry name" value="MTPAP-like_central"/>
    <property type="match status" value="2"/>
</dbReference>
<evidence type="ECO:0000256" key="5">
    <source>
        <dbReference type="ARBA" id="ARBA00022679"/>
    </source>
</evidence>
<feature type="region of interest" description="Disordered" evidence="9">
    <location>
        <begin position="495"/>
        <end position="607"/>
    </location>
</feature>
<dbReference type="Pfam" id="PF03828">
    <property type="entry name" value="PAP_assoc"/>
    <property type="match status" value="2"/>
</dbReference>
<name>A0A1I8GYB5_9PLAT</name>
<reference evidence="13" key="1">
    <citation type="submission" date="2016-11" db="UniProtKB">
        <authorList>
            <consortium name="WormBaseParasite"/>
        </authorList>
    </citation>
    <scope>IDENTIFICATION</scope>
</reference>
<dbReference type="GO" id="GO:1990817">
    <property type="term" value="F:poly(A) RNA polymerase activity"/>
    <property type="evidence" value="ECO:0007669"/>
    <property type="project" value="TreeGrafter"/>
</dbReference>
<evidence type="ECO:0000313" key="12">
    <source>
        <dbReference type="Proteomes" id="UP000095280"/>
    </source>
</evidence>
<dbReference type="CDD" id="cd05402">
    <property type="entry name" value="NT_PAP_TUTase"/>
    <property type="match status" value="2"/>
</dbReference>
<sequence>MRGNHQSAGPGRNSASYHSNQGNRDGVSNYHGNVAGVSRYHGNKGGGNRYYGNRGGVSGYHGNGGFVSRYHGNRGGRISLPNSDQDKRSFLQQLGSSANPTSSSSFHGNRAASNPTQAETAAAAYADFNSNRIWQLFVEKRQTDATYAKKLLLRDTLQSIVSPTFQSAGIFIVGSSLNGFGTNSTDLDLCLMLTSQELHQKREAAAVLTMMLKPLRQCRFLNSVQLIHAKVPIIKFRDTVSQLDCDLNINNPIGIYNTHLMAAYAKCDWRVRPLVMFVKLWAQSLGVQDASQGRLSSYSLALMTVQYLQAGCSPPVLYSLQSLYPQVFDYNRPYTEIDMRVQLPWEELRSQNCQNLGQLFSGFVQYYSEFDWRGFSVSVRLGKPLPIQLAYRLVPAQELQGAMKFKIYIEEPFSLTNAARSVHRDEVFAQIQRAFRVTAQSLRNQRSLSDILNNPVQPAGHQMQGYEQTLALSHYYAWNSLADLLGRQPTITTAGSGGGAGGAPGSGGAGFGGFGGGNRQRPGRGASFGRFYGGGGPKRGGFGPGFGSGRPGGSSLRFHSAGGGGARQSMEIPPPPPPPPPPQQQPNGLPPQAPQLPPPATLSSSPADSMAAYAEWNSGRIWQLFVEKRQTDATYERKLMLRDALLSVVSASFHSAGLFIVGSSMNGFGTDWADLDLCLTINDRELDQKRDQVLNHLKRPLCQCRFITNIELIRAKVSILKFHDTKTGLDCDLNINNPIGIYNTHLMAAYAKCDWRVRPLVMFVKLWAQSLGVQDASQGRLSSYSLALMTVQYLQAGCSPPVLYSLQSLYPQVFDYNRPYTEIDMRVQLPWEELRSQNCQNLGQLFSGFVQYYSEFDWRGFSVSVRLGKPLPIQLALKLIPAHEQLLTANSYKIYVEEPFSLTNAARSVHSDEVFAQIQRAFRVTAQSLRNQRSLSDILSNSSQA</sequence>
<dbReference type="SUPFAM" id="SSF81301">
    <property type="entry name" value="Nucleotidyltransferase"/>
    <property type="match status" value="2"/>
</dbReference>
<dbReference type="InterPro" id="IPR054708">
    <property type="entry name" value="MTPAP-like_central"/>
</dbReference>
<feature type="compositionally biased region" description="Polar residues" evidence="9">
    <location>
        <begin position="1"/>
        <end position="23"/>
    </location>
</feature>
<keyword evidence="4" id="KW-0963">Cytoplasm</keyword>
<keyword evidence="6" id="KW-0479">Metal-binding</keyword>
<dbReference type="WBParaSite" id="maker-uti_cns_0003544-snap-gene-0.15-mRNA-1">
    <property type="protein sequence ID" value="maker-uti_cns_0003544-snap-gene-0.15-mRNA-1"/>
    <property type="gene ID" value="maker-uti_cns_0003544-snap-gene-0.15"/>
</dbReference>
<comment type="similarity">
    <text evidence="8">Belongs to the DNA polymerase type-B-like family. GLD2 subfamily.</text>
</comment>